<evidence type="ECO:0000256" key="2">
    <source>
        <dbReference type="ARBA" id="ARBA00022794"/>
    </source>
</evidence>
<evidence type="ECO:0000256" key="11">
    <source>
        <dbReference type="ARBA" id="ARBA00078669"/>
    </source>
</evidence>
<evidence type="ECO:0000256" key="4">
    <source>
        <dbReference type="ARBA" id="ARBA00023069"/>
    </source>
</evidence>
<dbReference type="PROSITE" id="PS00636">
    <property type="entry name" value="DNAJ_1"/>
    <property type="match status" value="1"/>
</dbReference>
<dbReference type="FunFam" id="2.60.260.20:FF:000006">
    <property type="entry name" value="DnaJ subfamily B member 13"/>
    <property type="match status" value="1"/>
</dbReference>
<comment type="subcellular location">
    <subcellularLocation>
        <location evidence="1">Cell projection</location>
        <location evidence="1">Cilium</location>
        <location evidence="1">Flagellum</location>
    </subcellularLocation>
</comment>
<dbReference type="PRINTS" id="PR00625">
    <property type="entry name" value="JDOMAIN"/>
</dbReference>
<dbReference type="GO" id="GO:0036126">
    <property type="term" value="C:sperm flagellum"/>
    <property type="evidence" value="ECO:0007669"/>
    <property type="project" value="UniProtKB-ARBA"/>
</dbReference>
<dbReference type="SUPFAM" id="SSF46565">
    <property type="entry name" value="Chaperone J-domain"/>
    <property type="match status" value="1"/>
</dbReference>
<evidence type="ECO:0000256" key="3">
    <source>
        <dbReference type="ARBA" id="ARBA00022846"/>
    </source>
</evidence>
<reference evidence="16" key="1">
    <citation type="submission" date="2022-11" db="UniProtKB">
        <authorList>
            <consortium name="WormBaseParasite"/>
        </authorList>
    </citation>
    <scope>IDENTIFICATION</scope>
</reference>
<evidence type="ECO:0000256" key="8">
    <source>
        <dbReference type="ARBA" id="ARBA00064985"/>
    </source>
</evidence>
<dbReference type="AlphaFoldDB" id="A0A915HPD5"/>
<dbReference type="InterPro" id="IPR036869">
    <property type="entry name" value="J_dom_sf"/>
</dbReference>
<comment type="subunit">
    <text evidence="8">Homodimer. Component of the axonemal radial spoke complex 1 (RS1), at least composed of spoke head proteins RSPH1, RSPH3, RSPH9 and the cilia-specific component RSPH4A or sperm-specific component RSPH6A, spoke stalk proteins RSPH14, DNAJB13, DYDC1, ROPN1L and NME5, and the anchor protein IQUB. Interacts with SUN5. Interacts with IQUB.</text>
</comment>
<keyword evidence="3" id="KW-0282">Flagellum</keyword>
<evidence type="ECO:0000256" key="13">
    <source>
        <dbReference type="ARBA" id="ARBA00081125"/>
    </source>
</evidence>
<dbReference type="FunFam" id="1.10.287.110:FF:000033">
    <property type="entry name" value="dnaJ homolog subfamily B member 13"/>
    <property type="match status" value="1"/>
</dbReference>
<dbReference type="InterPro" id="IPR001623">
    <property type="entry name" value="DnaJ_domain"/>
</dbReference>
<evidence type="ECO:0000256" key="7">
    <source>
        <dbReference type="ARBA" id="ARBA00056649"/>
    </source>
</evidence>
<sequence length="342" mass="37434">MGKDYYKILEIARTANDDDIKKAYRKMALKFHPDKNKTTGAEEKFKEIAEAYDVLSDEKKKSVYDKFGEEGLKGGAGGGAGFGQGGGGFHYTFSQDPRKVFSQFFGSEDPFSSFFATGPFGSRVVIDNSMDSGNMFGQMPRSNAHARSHSHRGAFGHVPQKQDPAVVHEFSVSLEDILNGCTKKMKITRRVLTGDGRAARVEDKILSITVKPGWKAGTKVTFPREGDQGTNNIPADVVFVLKDKPHPIFRRDGADLRFTAQVSLKGALCGTTVQVPTLTPGLSIPLPINEVIKPKCTKRIPGQGLPLSKQPSKRGDLIVEFDVQFPDNLTQTAKDELGKILP</sequence>
<evidence type="ECO:0000259" key="14">
    <source>
        <dbReference type="PROSITE" id="PS50076"/>
    </source>
</evidence>
<dbReference type="FunFam" id="2.60.260.20:FF:000002">
    <property type="entry name" value="Dnaj homolog subfamily b member"/>
    <property type="match status" value="1"/>
</dbReference>
<dbReference type="CDD" id="cd10747">
    <property type="entry name" value="DnaJ_C"/>
    <property type="match status" value="1"/>
</dbReference>
<dbReference type="PANTHER" id="PTHR24078">
    <property type="entry name" value="DNAJ HOMOLOG SUBFAMILY C MEMBER"/>
    <property type="match status" value="1"/>
</dbReference>
<evidence type="ECO:0000256" key="12">
    <source>
        <dbReference type="ARBA" id="ARBA00080190"/>
    </source>
</evidence>
<evidence type="ECO:0000256" key="1">
    <source>
        <dbReference type="ARBA" id="ARBA00004230"/>
    </source>
</evidence>
<dbReference type="PANTHER" id="PTHR24078:SF553">
    <property type="entry name" value="DNAJ HOMOLOG SUBFAMILY B MEMBER 5"/>
    <property type="match status" value="1"/>
</dbReference>
<evidence type="ECO:0000313" key="15">
    <source>
        <dbReference type="Proteomes" id="UP000887565"/>
    </source>
</evidence>
<dbReference type="GO" id="GO:0005829">
    <property type="term" value="C:cytosol"/>
    <property type="evidence" value="ECO:0007669"/>
    <property type="project" value="TreeGrafter"/>
</dbReference>
<comment type="function">
    <text evidence="7">Functions as part of axonemal radial spoke complexes that play an important part in the motility of sperm and cilia.</text>
</comment>
<evidence type="ECO:0000256" key="10">
    <source>
        <dbReference type="ARBA" id="ARBA00075378"/>
    </source>
</evidence>
<organism evidence="15 16">
    <name type="scientific">Romanomermis culicivorax</name>
    <name type="common">Nematode worm</name>
    <dbReference type="NCBI Taxonomy" id="13658"/>
    <lineage>
        <taxon>Eukaryota</taxon>
        <taxon>Metazoa</taxon>
        <taxon>Ecdysozoa</taxon>
        <taxon>Nematoda</taxon>
        <taxon>Enoplea</taxon>
        <taxon>Dorylaimia</taxon>
        <taxon>Mermithida</taxon>
        <taxon>Mermithoidea</taxon>
        <taxon>Mermithidae</taxon>
        <taxon>Romanomermis</taxon>
    </lineage>
</organism>
<keyword evidence="5" id="KW-0143">Chaperone</keyword>
<accession>A0A915HPD5</accession>
<dbReference type="GO" id="GO:0030030">
    <property type="term" value="P:cell projection organization"/>
    <property type="evidence" value="ECO:0007669"/>
    <property type="project" value="UniProtKB-KW"/>
</dbReference>
<protein>
    <recommendedName>
        <fullName evidence="9">DnaJ homolog subfamily B member 13</fullName>
    </recommendedName>
    <alternativeName>
        <fullName evidence="12">Testis and spermatogenesis cell-related protein 6</fullName>
    </alternativeName>
    <alternativeName>
        <fullName evidence="13">Testis spermatocyte apoptosis-related gene 6 protein</fullName>
    </alternativeName>
    <alternativeName>
        <fullName evidence="10">Testis spermatogenesis apoptosis-related gene 3 protein</fullName>
    </alternativeName>
    <alternativeName>
        <fullName evidence="11">Testis spermatogenesis apoptosis-related gene 6 protein</fullName>
    </alternativeName>
</protein>
<dbReference type="InterPro" id="IPR051339">
    <property type="entry name" value="DnaJ_subfamily_B"/>
</dbReference>
<dbReference type="SMART" id="SM00271">
    <property type="entry name" value="DnaJ"/>
    <property type="match status" value="1"/>
</dbReference>
<evidence type="ECO:0000256" key="9">
    <source>
        <dbReference type="ARBA" id="ARBA00071910"/>
    </source>
</evidence>
<dbReference type="GO" id="GO:0006457">
    <property type="term" value="P:protein folding"/>
    <property type="evidence" value="ECO:0007669"/>
    <property type="project" value="InterPro"/>
</dbReference>
<dbReference type="WBParaSite" id="nRc.2.0.1.t03330-RA">
    <property type="protein sequence ID" value="nRc.2.0.1.t03330-RA"/>
    <property type="gene ID" value="nRc.2.0.1.g03330"/>
</dbReference>
<dbReference type="GO" id="GO:0007017">
    <property type="term" value="P:microtubule-based process"/>
    <property type="evidence" value="ECO:0007669"/>
    <property type="project" value="UniProtKB-ARBA"/>
</dbReference>
<dbReference type="InterPro" id="IPR008971">
    <property type="entry name" value="HSP40/DnaJ_pept-bd"/>
</dbReference>
<keyword evidence="15" id="KW-1185">Reference proteome</keyword>
<dbReference type="Pfam" id="PF01556">
    <property type="entry name" value="DnaJ_C"/>
    <property type="match status" value="1"/>
</dbReference>
<evidence type="ECO:0000313" key="16">
    <source>
        <dbReference type="WBParaSite" id="nRc.2.0.1.t03330-RA"/>
    </source>
</evidence>
<dbReference type="CDD" id="cd06257">
    <property type="entry name" value="DnaJ"/>
    <property type="match status" value="1"/>
</dbReference>
<dbReference type="Pfam" id="PF00226">
    <property type="entry name" value="DnaJ"/>
    <property type="match status" value="1"/>
</dbReference>
<keyword evidence="6" id="KW-0966">Cell projection</keyword>
<dbReference type="GO" id="GO:0051087">
    <property type="term" value="F:protein-folding chaperone binding"/>
    <property type="evidence" value="ECO:0007669"/>
    <property type="project" value="TreeGrafter"/>
</dbReference>
<dbReference type="Proteomes" id="UP000887565">
    <property type="component" value="Unplaced"/>
</dbReference>
<dbReference type="PROSITE" id="PS50076">
    <property type="entry name" value="DNAJ_2"/>
    <property type="match status" value="1"/>
</dbReference>
<evidence type="ECO:0000256" key="5">
    <source>
        <dbReference type="ARBA" id="ARBA00023186"/>
    </source>
</evidence>
<keyword evidence="4" id="KW-0969">Cilium</keyword>
<dbReference type="Gene3D" id="1.10.287.110">
    <property type="entry name" value="DnaJ domain"/>
    <property type="match status" value="1"/>
</dbReference>
<dbReference type="InterPro" id="IPR002939">
    <property type="entry name" value="DnaJ_C"/>
</dbReference>
<dbReference type="OMA" id="MPIRKEG"/>
<feature type="domain" description="J" evidence="14">
    <location>
        <begin position="4"/>
        <end position="68"/>
    </location>
</feature>
<dbReference type="Gene3D" id="2.60.260.20">
    <property type="entry name" value="Urease metallochaperone UreE, N-terminal domain"/>
    <property type="match status" value="2"/>
</dbReference>
<dbReference type="InterPro" id="IPR018253">
    <property type="entry name" value="DnaJ_domain_CS"/>
</dbReference>
<dbReference type="SUPFAM" id="SSF49493">
    <property type="entry name" value="HSP40/DnaJ peptide-binding domain"/>
    <property type="match status" value="2"/>
</dbReference>
<proteinExistence type="predicted"/>
<keyword evidence="2" id="KW-0970">Cilium biogenesis/degradation</keyword>
<dbReference type="GO" id="GO:0051082">
    <property type="term" value="F:unfolded protein binding"/>
    <property type="evidence" value="ECO:0007669"/>
    <property type="project" value="InterPro"/>
</dbReference>
<name>A0A915HPD5_ROMCU</name>
<evidence type="ECO:0000256" key="6">
    <source>
        <dbReference type="ARBA" id="ARBA00023273"/>
    </source>
</evidence>